<dbReference type="GO" id="GO:0032259">
    <property type="term" value="P:methylation"/>
    <property type="evidence" value="ECO:0007669"/>
    <property type="project" value="UniProtKB-KW"/>
</dbReference>
<proteinExistence type="predicted"/>
<name>A0ABS7TKG2_9BACT</name>
<dbReference type="Gene3D" id="3.40.50.150">
    <property type="entry name" value="Vaccinia Virus protein VP39"/>
    <property type="match status" value="1"/>
</dbReference>
<keyword evidence="2" id="KW-1185">Reference proteome</keyword>
<dbReference type="RefSeq" id="WP_224190483.1">
    <property type="nucleotide sequence ID" value="NZ_JAIRAU010000001.1"/>
</dbReference>
<dbReference type="InterPro" id="IPR029063">
    <property type="entry name" value="SAM-dependent_MTases_sf"/>
</dbReference>
<keyword evidence="1" id="KW-0808">Transferase</keyword>
<sequence>MLVLPRLTTTPPAACAICGEPGPRLLGSRDFGDSCNDAFAGSRTFPHYGIAIPYHRCPVCAFTLTTAFDAWTAGDYREFIYNNDYTRADPPFVIERPLRNAQILAGIWHYEKGVLRVLDYGAGDGAFAAELARLGIDCDSCDLFYGEPPEPRRYQVVTCFEVIEHIPHRDQIAFFDGLVSHVEPGGLLVMSTVLLAPDAPVDDNYIGPRNGHVSIHSDASLRRLAARHDLSLLSLNNQFHVLRRPPAAGEARDAAALRALTETS</sequence>
<dbReference type="Pfam" id="PF13489">
    <property type="entry name" value="Methyltransf_23"/>
    <property type="match status" value="1"/>
</dbReference>
<keyword evidence="1" id="KW-0489">Methyltransferase</keyword>
<comment type="caution">
    <text evidence="1">The sequence shown here is derived from an EMBL/GenBank/DDBJ whole genome shotgun (WGS) entry which is preliminary data.</text>
</comment>
<protein>
    <submittedName>
        <fullName evidence="1">Class I SAM-dependent methyltransferase</fullName>
    </submittedName>
</protein>
<dbReference type="GO" id="GO:0008168">
    <property type="term" value="F:methyltransferase activity"/>
    <property type="evidence" value="ECO:0007669"/>
    <property type="project" value="UniProtKB-KW"/>
</dbReference>
<organism evidence="1 2">
    <name type="scientific">Nannocystis pusilla</name>
    <dbReference type="NCBI Taxonomy" id="889268"/>
    <lineage>
        <taxon>Bacteria</taxon>
        <taxon>Pseudomonadati</taxon>
        <taxon>Myxococcota</taxon>
        <taxon>Polyangia</taxon>
        <taxon>Nannocystales</taxon>
        <taxon>Nannocystaceae</taxon>
        <taxon>Nannocystis</taxon>
    </lineage>
</organism>
<gene>
    <name evidence="1" type="ORF">K7C98_05565</name>
</gene>
<evidence type="ECO:0000313" key="2">
    <source>
        <dbReference type="Proteomes" id="UP001139031"/>
    </source>
</evidence>
<evidence type="ECO:0000313" key="1">
    <source>
        <dbReference type="EMBL" id="MBZ5708715.1"/>
    </source>
</evidence>
<accession>A0ABS7TKG2</accession>
<reference evidence="1" key="1">
    <citation type="submission" date="2021-08" db="EMBL/GenBank/DDBJ databases">
        <authorList>
            <person name="Stevens D.C."/>
        </authorList>
    </citation>
    <scope>NUCLEOTIDE SEQUENCE</scope>
    <source>
        <strain evidence="1">DSM 53165</strain>
    </source>
</reference>
<dbReference type="CDD" id="cd02440">
    <property type="entry name" value="AdoMet_MTases"/>
    <property type="match status" value="1"/>
</dbReference>
<dbReference type="EMBL" id="JAIRAU010000001">
    <property type="protein sequence ID" value="MBZ5708715.1"/>
    <property type="molecule type" value="Genomic_DNA"/>
</dbReference>
<dbReference type="Proteomes" id="UP001139031">
    <property type="component" value="Unassembled WGS sequence"/>
</dbReference>
<dbReference type="SUPFAM" id="SSF53335">
    <property type="entry name" value="S-adenosyl-L-methionine-dependent methyltransferases"/>
    <property type="match status" value="1"/>
</dbReference>